<dbReference type="Proteomes" id="UP000282378">
    <property type="component" value="Unassembled WGS sequence"/>
</dbReference>
<proteinExistence type="predicted"/>
<dbReference type="AlphaFoldDB" id="A0A3M2YX27"/>
<evidence type="ECO:0000313" key="1">
    <source>
        <dbReference type="EMBL" id="RML80440.1"/>
    </source>
</evidence>
<name>A0A3M2YX27_PSEYM</name>
<reference evidence="1 2" key="1">
    <citation type="submission" date="2018-08" db="EMBL/GenBank/DDBJ databases">
        <title>Recombination of ecologically and evolutionarily significant loci maintains genetic cohesion in the Pseudomonas syringae species complex.</title>
        <authorList>
            <person name="Dillon M."/>
            <person name="Thakur S."/>
            <person name="Almeida R.N.D."/>
            <person name="Weir B.S."/>
            <person name="Guttman D.S."/>
        </authorList>
    </citation>
    <scope>NUCLEOTIDE SEQUENCE [LARGE SCALE GENOMIC DNA]</scope>
    <source>
        <strain evidence="1 2">88_10</strain>
    </source>
</reference>
<protein>
    <submittedName>
        <fullName evidence="1">Uncharacterized protein</fullName>
    </submittedName>
</protein>
<sequence length="77" mass="9001">MSRLVREGQHQDLAGRDTALDQVFDAMDQCRRFTSTRPGNNVDEGFGRGSSIVLPLRHKRQRRRWSRRQYGEQNAVE</sequence>
<dbReference type="EMBL" id="RBNL01002102">
    <property type="protein sequence ID" value="RML80440.1"/>
    <property type="molecule type" value="Genomic_DNA"/>
</dbReference>
<evidence type="ECO:0000313" key="2">
    <source>
        <dbReference type="Proteomes" id="UP000282378"/>
    </source>
</evidence>
<organism evidence="1 2">
    <name type="scientific">Pseudomonas syringae pv. maculicola</name>
    <dbReference type="NCBI Taxonomy" id="59511"/>
    <lineage>
        <taxon>Bacteria</taxon>
        <taxon>Pseudomonadati</taxon>
        <taxon>Pseudomonadota</taxon>
        <taxon>Gammaproteobacteria</taxon>
        <taxon>Pseudomonadales</taxon>
        <taxon>Pseudomonadaceae</taxon>
        <taxon>Pseudomonas</taxon>
    </lineage>
</organism>
<accession>A0A3M2YX27</accession>
<gene>
    <name evidence="1" type="ORF">APX70_06619</name>
</gene>
<comment type="caution">
    <text evidence="1">The sequence shown here is derived from an EMBL/GenBank/DDBJ whole genome shotgun (WGS) entry which is preliminary data.</text>
</comment>